<evidence type="ECO:0000256" key="1">
    <source>
        <dbReference type="ARBA" id="ARBA00006103"/>
    </source>
</evidence>
<dbReference type="HOGENOM" id="CLU_208205_2_0_2"/>
<dbReference type="EMBL" id="CP003378">
    <property type="protein sequence ID" value="AFZ70292.1"/>
    <property type="molecule type" value="Genomic_DNA"/>
</dbReference>
<keyword evidence="4" id="KW-0653">Protein transport</keyword>
<keyword evidence="3 9" id="KW-0812">Transmembrane</keyword>
<keyword evidence="6" id="KW-0811">Translocation</keyword>
<evidence type="ECO:0000256" key="3">
    <source>
        <dbReference type="ARBA" id="ARBA00022692"/>
    </source>
</evidence>
<evidence type="ECO:0000256" key="7">
    <source>
        <dbReference type="ARBA" id="ARBA00023136"/>
    </source>
</evidence>
<comment type="subcellular location">
    <subcellularLocation>
        <location evidence="8">Endomembrane system</location>
        <topology evidence="8">Single-pass membrane protein</topology>
    </subcellularLocation>
</comment>
<dbReference type="GeneID" id="14211791"/>
<dbReference type="Proteomes" id="UP000010469">
    <property type="component" value="Chromosome"/>
</dbReference>
<keyword evidence="11" id="KW-1185">Reference proteome</keyword>
<dbReference type="GO" id="GO:0015031">
    <property type="term" value="P:protein transport"/>
    <property type="evidence" value="ECO:0007669"/>
    <property type="project" value="UniProtKB-KW"/>
</dbReference>
<dbReference type="GO" id="GO:0012505">
    <property type="term" value="C:endomembrane system"/>
    <property type="evidence" value="ECO:0007669"/>
    <property type="project" value="UniProtKB-SubCell"/>
</dbReference>
<dbReference type="KEGG" id="clg:Calag_0531"/>
<evidence type="ECO:0000256" key="5">
    <source>
        <dbReference type="ARBA" id="ARBA00022989"/>
    </source>
</evidence>
<dbReference type="InParanoid" id="L0AAY7"/>
<evidence type="ECO:0000256" key="9">
    <source>
        <dbReference type="SAM" id="Phobius"/>
    </source>
</evidence>
<reference evidence="11" key="1">
    <citation type="submission" date="2012-03" db="EMBL/GenBank/DDBJ databases">
        <title>Complete genome of Caldisphaera lagunensis DSM 15908.</title>
        <authorList>
            <person name="Lucas S."/>
            <person name="Copeland A."/>
            <person name="Lapidus A."/>
            <person name="Glavina del Rio T."/>
            <person name="Dalin E."/>
            <person name="Tice H."/>
            <person name="Bruce D."/>
            <person name="Goodwin L."/>
            <person name="Pitluck S."/>
            <person name="Peters L."/>
            <person name="Mikhailova N."/>
            <person name="Teshima H."/>
            <person name="Kyrpides N."/>
            <person name="Mavromatis K."/>
            <person name="Ivanova N."/>
            <person name="Brettin T."/>
            <person name="Detter J.C."/>
            <person name="Han C."/>
            <person name="Larimer F."/>
            <person name="Land M."/>
            <person name="Hauser L."/>
            <person name="Markowitz V."/>
            <person name="Cheng J.-F."/>
            <person name="Hugenholtz P."/>
            <person name="Woyke T."/>
            <person name="Wu D."/>
            <person name="Spring S."/>
            <person name="Schroeder M."/>
            <person name="Brambilla E."/>
            <person name="Klenk H.-P."/>
            <person name="Eisen J.A."/>
        </authorList>
    </citation>
    <scope>NUCLEOTIDE SEQUENCE [LARGE SCALE GENOMIC DNA]</scope>
    <source>
        <strain evidence="11">DSM 15908 / JCM 11604 / IC-154</strain>
    </source>
</reference>
<comment type="similarity">
    <text evidence="1">Belongs to the SEC61-beta family.</text>
</comment>
<evidence type="ECO:0000256" key="2">
    <source>
        <dbReference type="ARBA" id="ARBA00022448"/>
    </source>
</evidence>
<evidence type="ECO:0000256" key="4">
    <source>
        <dbReference type="ARBA" id="ARBA00022927"/>
    </source>
</evidence>
<dbReference type="AlphaFoldDB" id="L0AAY7"/>
<name>L0AAY7_CALLD</name>
<evidence type="ECO:0000313" key="10">
    <source>
        <dbReference type="EMBL" id="AFZ70292.1"/>
    </source>
</evidence>
<proteinExistence type="inferred from homology"/>
<evidence type="ECO:0000256" key="8">
    <source>
        <dbReference type="ARBA" id="ARBA00037847"/>
    </source>
</evidence>
<evidence type="ECO:0000256" key="6">
    <source>
        <dbReference type="ARBA" id="ARBA00023010"/>
    </source>
</evidence>
<evidence type="ECO:0000313" key="11">
    <source>
        <dbReference type="Proteomes" id="UP000010469"/>
    </source>
</evidence>
<feature type="transmembrane region" description="Helical" evidence="9">
    <location>
        <begin position="36"/>
        <end position="55"/>
    </location>
</feature>
<dbReference type="RefSeq" id="WP_015232190.1">
    <property type="nucleotide sequence ID" value="NC_019791.1"/>
</dbReference>
<gene>
    <name evidence="10" type="ordered locus">Calag_0531</name>
</gene>
<protein>
    <submittedName>
        <fullName evidence="10">Preprotein translocase subunit Sec61beta</fullName>
    </submittedName>
</protein>
<keyword evidence="2" id="KW-0813">Transport</keyword>
<dbReference type="Pfam" id="PF03911">
    <property type="entry name" value="Sec61_beta"/>
    <property type="match status" value="1"/>
</dbReference>
<accession>L0AAY7</accession>
<dbReference type="eggNOG" id="arCOG02957">
    <property type="taxonomic scope" value="Archaea"/>
</dbReference>
<dbReference type="NCBIfam" id="NF002318">
    <property type="entry name" value="PRK01253.1"/>
    <property type="match status" value="1"/>
</dbReference>
<keyword evidence="7 9" id="KW-0472">Membrane</keyword>
<dbReference type="STRING" id="1056495.Calag_0531"/>
<dbReference type="InterPro" id="IPR016482">
    <property type="entry name" value="SecG/Sec61-beta/Sbh"/>
</dbReference>
<sequence length="58" mass="6436">MSTKPKKRSSKKKQTSPMTAAGLISFYEDYESKIEISPTTLIIISAAVAIIIIFARFI</sequence>
<organism evidence="10 11">
    <name type="scientific">Caldisphaera lagunensis (strain DSM 15908 / JCM 11604 / ANMR 0165 / IC-154)</name>
    <dbReference type="NCBI Taxonomy" id="1056495"/>
    <lineage>
        <taxon>Archaea</taxon>
        <taxon>Thermoproteota</taxon>
        <taxon>Thermoprotei</taxon>
        <taxon>Acidilobales</taxon>
        <taxon>Caldisphaeraceae</taxon>
        <taxon>Caldisphaera</taxon>
    </lineage>
</organism>
<keyword evidence="5 9" id="KW-1133">Transmembrane helix</keyword>